<accession>A0A917DD29</accession>
<evidence type="ECO:0000313" key="2">
    <source>
        <dbReference type="EMBL" id="GGD28123.1"/>
    </source>
</evidence>
<reference evidence="2" key="2">
    <citation type="submission" date="2020-09" db="EMBL/GenBank/DDBJ databases">
        <authorList>
            <person name="Sun Q."/>
            <person name="Zhou Y."/>
        </authorList>
    </citation>
    <scope>NUCLEOTIDE SEQUENCE</scope>
    <source>
        <strain evidence="2">CGMCC 1.15152</strain>
    </source>
</reference>
<name>A0A917DD29_9MICO</name>
<sequence length="206" mass="21854">MRDGARTYGESQSDDGGEEARRAKTLGVLFAVAAGSVIGSAEAGAAASADSHDTWDPSISVAGEAVEKYSEPTYVTLDEQTYGPTEGVSVIADEVDLSPAPDSGYGANAYWGSSYAYSTHPSWAHYVGWAKAAANVYGGERIIGVCFTHSRGGTYVVDWTCSNAQHLTNGWAAGHEVSKLVLDSPDPNAPTTKFHMRTTRIDPDIW</sequence>
<evidence type="ECO:0000256" key="1">
    <source>
        <dbReference type="SAM" id="MobiDB-lite"/>
    </source>
</evidence>
<dbReference type="AlphaFoldDB" id="A0A917DD29"/>
<proteinExistence type="predicted"/>
<dbReference type="EMBL" id="BMHO01000001">
    <property type="protein sequence ID" value="GGD28123.1"/>
    <property type="molecule type" value="Genomic_DNA"/>
</dbReference>
<organism evidence="2 3">
    <name type="scientific">Microbacterium faecale</name>
    <dbReference type="NCBI Taxonomy" id="1804630"/>
    <lineage>
        <taxon>Bacteria</taxon>
        <taxon>Bacillati</taxon>
        <taxon>Actinomycetota</taxon>
        <taxon>Actinomycetes</taxon>
        <taxon>Micrococcales</taxon>
        <taxon>Microbacteriaceae</taxon>
        <taxon>Microbacterium</taxon>
    </lineage>
</organism>
<evidence type="ECO:0000313" key="3">
    <source>
        <dbReference type="Proteomes" id="UP000633205"/>
    </source>
</evidence>
<gene>
    <name evidence="2" type="ORF">GCM10010915_05190</name>
</gene>
<reference evidence="2" key="1">
    <citation type="journal article" date="2014" name="Int. J. Syst. Evol. Microbiol.">
        <title>Complete genome sequence of Corynebacterium casei LMG S-19264T (=DSM 44701T), isolated from a smear-ripened cheese.</title>
        <authorList>
            <consortium name="US DOE Joint Genome Institute (JGI-PGF)"/>
            <person name="Walter F."/>
            <person name="Albersmeier A."/>
            <person name="Kalinowski J."/>
            <person name="Ruckert C."/>
        </authorList>
    </citation>
    <scope>NUCLEOTIDE SEQUENCE</scope>
    <source>
        <strain evidence="2">CGMCC 1.15152</strain>
    </source>
</reference>
<keyword evidence="3" id="KW-1185">Reference proteome</keyword>
<comment type="caution">
    <text evidence="2">The sequence shown here is derived from an EMBL/GenBank/DDBJ whole genome shotgun (WGS) entry which is preliminary data.</text>
</comment>
<protein>
    <submittedName>
        <fullName evidence="2">Uncharacterized protein</fullName>
    </submittedName>
</protein>
<dbReference type="Proteomes" id="UP000633205">
    <property type="component" value="Unassembled WGS sequence"/>
</dbReference>
<feature type="region of interest" description="Disordered" evidence="1">
    <location>
        <begin position="1"/>
        <end position="20"/>
    </location>
</feature>